<dbReference type="Proteomes" id="UP000821845">
    <property type="component" value="Chromosome 4"/>
</dbReference>
<keyword evidence="2" id="KW-1185">Reference proteome</keyword>
<reference evidence="1" key="1">
    <citation type="submission" date="2020-05" db="EMBL/GenBank/DDBJ databases">
        <title>Large-scale comparative analyses of tick genomes elucidate their genetic diversity and vector capacities.</title>
        <authorList>
            <person name="Jia N."/>
            <person name="Wang J."/>
            <person name="Shi W."/>
            <person name="Du L."/>
            <person name="Sun Y."/>
            <person name="Zhan W."/>
            <person name="Jiang J."/>
            <person name="Wang Q."/>
            <person name="Zhang B."/>
            <person name="Ji P."/>
            <person name="Sakyi L.B."/>
            <person name="Cui X."/>
            <person name="Yuan T."/>
            <person name="Jiang B."/>
            <person name="Yang W."/>
            <person name="Lam T.T.-Y."/>
            <person name="Chang Q."/>
            <person name="Ding S."/>
            <person name="Wang X."/>
            <person name="Zhu J."/>
            <person name="Ruan X."/>
            <person name="Zhao L."/>
            <person name="Wei J."/>
            <person name="Que T."/>
            <person name="Du C."/>
            <person name="Cheng J."/>
            <person name="Dai P."/>
            <person name="Han X."/>
            <person name="Huang E."/>
            <person name="Gao Y."/>
            <person name="Liu J."/>
            <person name="Shao H."/>
            <person name="Ye R."/>
            <person name="Li L."/>
            <person name="Wei W."/>
            <person name="Wang X."/>
            <person name="Wang C."/>
            <person name="Yang T."/>
            <person name="Huo Q."/>
            <person name="Li W."/>
            <person name="Guo W."/>
            <person name="Chen H."/>
            <person name="Zhou L."/>
            <person name="Ni X."/>
            <person name="Tian J."/>
            <person name="Zhou Y."/>
            <person name="Sheng Y."/>
            <person name="Liu T."/>
            <person name="Pan Y."/>
            <person name="Xia L."/>
            <person name="Li J."/>
            <person name="Zhao F."/>
            <person name="Cao W."/>
        </authorList>
    </citation>
    <scope>NUCLEOTIDE SEQUENCE</scope>
    <source>
        <strain evidence="1">Hyas-2018</strain>
    </source>
</reference>
<proteinExistence type="predicted"/>
<comment type="caution">
    <text evidence="1">The sequence shown here is derived from an EMBL/GenBank/DDBJ whole genome shotgun (WGS) entry which is preliminary data.</text>
</comment>
<protein>
    <submittedName>
        <fullName evidence="1">Uncharacterized protein</fullName>
    </submittedName>
</protein>
<evidence type="ECO:0000313" key="2">
    <source>
        <dbReference type="Proteomes" id="UP000821845"/>
    </source>
</evidence>
<accession>A0ACB7SI05</accession>
<evidence type="ECO:0000313" key="1">
    <source>
        <dbReference type="EMBL" id="KAH6934205.1"/>
    </source>
</evidence>
<dbReference type="EMBL" id="CM023484">
    <property type="protein sequence ID" value="KAH6934205.1"/>
    <property type="molecule type" value="Genomic_DNA"/>
</dbReference>
<gene>
    <name evidence="1" type="ORF">HPB50_021507</name>
</gene>
<name>A0ACB7SI05_HYAAI</name>
<organism evidence="1 2">
    <name type="scientific">Hyalomma asiaticum</name>
    <name type="common">Tick</name>
    <dbReference type="NCBI Taxonomy" id="266040"/>
    <lineage>
        <taxon>Eukaryota</taxon>
        <taxon>Metazoa</taxon>
        <taxon>Ecdysozoa</taxon>
        <taxon>Arthropoda</taxon>
        <taxon>Chelicerata</taxon>
        <taxon>Arachnida</taxon>
        <taxon>Acari</taxon>
        <taxon>Parasitiformes</taxon>
        <taxon>Ixodida</taxon>
        <taxon>Ixodoidea</taxon>
        <taxon>Ixodidae</taxon>
        <taxon>Hyalomminae</taxon>
        <taxon>Hyalomma</taxon>
    </lineage>
</organism>
<sequence length="118" mass="13225">MLRLSASRSSSGRLPNARESHMPWIYEIPKPDVSHQCSPKCKLCGGEHPTGDKDCKQRFQTPHIIGRRNWDRACIAAEMGNNEDRNAEKSVKPPPNTAQDYPIKPTTSSLNLQKSPMV</sequence>